<feature type="non-terminal residue" evidence="2">
    <location>
        <position position="1"/>
    </location>
</feature>
<dbReference type="Proteomes" id="UP001328107">
    <property type="component" value="Unassembled WGS sequence"/>
</dbReference>
<evidence type="ECO:0000256" key="1">
    <source>
        <dbReference type="SAM" id="SignalP"/>
    </source>
</evidence>
<proteinExistence type="predicted"/>
<dbReference type="AlphaFoldDB" id="A0AAN5D3E1"/>
<name>A0AAN5D3E1_9BILA</name>
<gene>
    <name evidence="2" type="ORF">PMAYCL1PPCAC_26271</name>
</gene>
<keyword evidence="3" id="KW-1185">Reference proteome</keyword>
<sequence>PYLPLPYSLRNMSIMTTIVLFMLAGSILAENDLCETTFCIKGCACEDLPTGPACTPNENATNPCSTVFCDVDRCCRDEGKCC</sequence>
<organism evidence="2 3">
    <name type="scientific">Pristionchus mayeri</name>
    <dbReference type="NCBI Taxonomy" id="1317129"/>
    <lineage>
        <taxon>Eukaryota</taxon>
        <taxon>Metazoa</taxon>
        <taxon>Ecdysozoa</taxon>
        <taxon>Nematoda</taxon>
        <taxon>Chromadorea</taxon>
        <taxon>Rhabditida</taxon>
        <taxon>Rhabditina</taxon>
        <taxon>Diplogasteromorpha</taxon>
        <taxon>Diplogasteroidea</taxon>
        <taxon>Neodiplogasteridae</taxon>
        <taxon>Pristionchus</taxon>
    </lineage>
</organism>
<reference evidence="3" key="1">
    <citation type="submission" date="2022-10" db="EMBL/GenBank/DDBJ databases">
        <title>Genome assembly of Pristionchus species.</title>
        <authorList>
            <person name="Yoshida K."/>
            <person name="Sommer R.J."/>
        </authorList>
    </citation>
    <scope>NUCLEOTIDE SEQUENCE [LARGE SCALE GENOMIC DNA]</scope>
    <source>
        <strain evidence="3">RS5460</strain>
    </source>
</reference>
<protein>
    <submittedName>
        <fullName evidence="2">Uncharacterized protein</fullName>
    </submittedName>
</protein>
<feature type="signal peptide" evidence="1">
    <location>
        <begin position="1"/>
        <end position="29"/>
    </location>
</feature>
<feature type="chain" id="PRO_5042841878" evidence="1">
    <location>
        <begin position="30"/>
        <end position="82"/>
    </location>
</feature>
<evidence type="ECO:0000313" key="2">
    <source>
        <dbReference type="EMBL" id="GMR56076.1"/>
    </source>
</evidence>
<dbReference type="EMBL" id="BTRK01000005">
    <property type="protein sequence ID" value="GMR56076.1"/>
    <property type="molecule type" value="Genomic_DNA"/>
</dbReference>
<accession>A0AAN5D3E1</accession>
<evidence type="ECO:0000313" key="3">
    <source>
        <dbReference type="Proteomes" id="UP001328107"/>
    </source>
</evidence>
<comment type="caution">
    <text evidence="2">The sequence shown here is derived from an EMBL/GenBank/DDBJ whole genome shotgun (WGS) entry which is preliminary data.</text>
</comment>
<keyword evidence="1" id="KW-0732">Signal</keyword>